<keyword evidence="6" id="KW-0677">Repeat</keyword>
<evidence type="ECO:0000256" key="9">
    <source>
        <dbReference type="ARBA" id="ARBA00023125"/>
    </source>
</evidence>
<evidence type="ECO:0000256" key="6">
    <source>
        <dbReference type="ARBA" id="ARBA00022737"/>
    </source>
</evidence>
<reference evidence="17" key="1">
    <citation type="submission" date="2020-11" db="EMBL/GenBank/DDBJ databases">
        <authorList>
            <person name="Tran Van P."/>
        </authorList>
    </citation>
    <scope>NUCLEOTIDE SEQUENCE</scope>
</reference>
<keyword evidence="13" id="KW-0539">Nucleus</keyword>
<evidence type="ECO:0000256" key="1">
    <source>
        <dbReference type="ARBA" id="ARBA00004123"/>
    </source>
</evidence>
<name>A0A7R8XG25_9CRUS</name>
<keyword evidence="7 14" id="KW-0694">RNA-binding</keyword>
<keyword evidence="12" id="KW-0508">mRNA splicing</keyword>
<dbReference type="EMBL" id="LR900675">
    <property type="protein sequence ID" value="CAD7246520.1"/>
    <property type="molecule type" value="Genomic_DNA"/>
</dbReference>
<dbReference type="GO" id="GO:0003723">
    <property type="term" value="F:RNA binding"/>
    <property type="evidence" value="ECO:0007669"/>
    <property type="project" value="UniProtKB-UniRule"/>
</dbReference>
<dbReference type="InterPro" id="IPR035979">
    <property type="entry name" value="RBD_domain_sf"/>
</dbReference>
<evidence type="ECO:0000256" key="3">
    <source>
        <dbReference type="ARBA" id="ARBA00018889"/>
    </source>
</evidence>
<feature type="compositionally biased region" description="Gly residues" evidence="15">
    <location>
        <begin position="240"/>
        <end position="262"/>
    </location>
</feature>
<dbReference type="GO" id="GO:0006397">
    <property type="term" value="P:mRNA processing"/>
    <property type="evidence" value="ECO:0007669"/>
    <property type="project" value="UniProtKB-KW"/>
</dbReference>
<dbReference type="AlphaFoldDB" id="A0A7R8XG25"/>
<feature type="domain" description="RRM" evidence="16">
    <location>
        <begin position="29"/>
        <end position="107"/>
    </location>
</feature>
<evidence type="ECO:0000256" key="14">
    <source>
        <dbReference type="PROSITE-ProRule" id="PRU00176"/>
    </source>
</evidence>
<dbReference type="SMART" id="SM00360">
    <property type="entry name" value="RRM"/>
    <property type="match status" value="2"/>
</dbReference>
<feature type="region of interest" description="Disordered" evidence="15">
    <location>
        <begin position="240"/>
        <end position="267"/>
    </location>
</feature>
<dbReference type="GO" id="GO:0010468">
    <property type="term" value="P:regulation of gene expression"/>
    <property type="evidence" value="ECO:0007669"/>
    <property type="project" value="TreeGrafter"/>
</dbReference>
<dbReference type="PANTHER" id="PTHR48033">
    <property type="entry name" value="RNA-BINDING (RRM/RBD/RNP MOTIFS) FAMILY PROTEIN"/>
    <property type="match status" value="1"/>
</dbReference>
<feature type="domain" description="RRM" evidence="16">
    <location>
        <begin position="116"/>
        <end position="187"/>
    </location>
</feature>
<evidence type="ECO:0000259" key="16">
    <source>
        <dbReference type="PROSITE" id="PS50102"/>
    </source>
</evidence>
<dbReference type="FunFam" id="3.30.70.330:FF:000107">
    <property type="entry name" value="TAR DNA-binding protein 43"/>
    <property type="match status" value="1"/>
</dbReference>
<evidence type="ECO:0000256" key="10">
    <source>
        <dbReference type="ARBA" id="ARBA00023128"/>
    </source>
</evidence>
<feature type="region of interest" description="Disordered" evidence="15">
    <location>
        <begin position="297"/>
        <end position="382"/>
    </location>
</feature>
<dbReference type="Gene3D" id="3.30.70.330">
    <property type="match status" value="2"/>
</dbReference>
<dbReference type="GO" id="GO:0005739">
    <property type="term" value="C:mitochondrion"/>
    <property type="evidence" value="ECO:0007669"/>
    <property type="project" value="UniProtKB-SubCell"/>
</dbReference>
<dbReference type="EMBL" id="CAJPEV010001158">
    <property type="protein sequence ID" value="CAG0891076.1"/>
    <property type="molecule type" value="Genomic_DNA"/>
</dbReference>
<dbReference type="InterPro" id="IPR000504">
    <property type="entry name" value="RRM_dom"/>
</dbReference>
<dbReference type="PANTHER" id="PTHR48033:SF9">
    <property type="entry name" value="TAR DNA-BINDING PROTEIN 43"/>
    <property type="match status" value="1"/>
</dbReference>
<dbReference type="GO" id="GO:0005654">
    <property type="term" value="C:nucleoplasm"/>
    <property type="evidence" value="ECO:0007669"/>
    <property type="project" value="TreeGrafter"/>
</dbReference>
<dbReference type="CDD" id="cd12321">
    <property type="entry name" value="RRM1_TDP43"/>
    <property type="match status" value="1"/>
</dbReference>
<comment type="subcellular location">
    <subcellularLocation>
        <location evidence="2">Mitochondrion</location>
    </subcellularLocation>
    <subcellularLocation>
        <location evidence="1">Nucleus</location>
    </subcellularLocation>
</comment>
<accession>A0A7R8XG25</accession>
<evidence type="ECO:0000256" key="5">
    <source>
        <dbReference type="ARBA" id="ARBA00022664"/>
    </source>
</evidence>
<dbReference type="CDD" id="cd12322">
    <property type="entry name" value="RRM2_TDP43"/>
    <property type="match status" value="1"/>
</dbReference>
<dbReference type="PROSITE" id="PS50102">
    <property type="entry name" value="RRM"/>
    <property type="match status" value="2"/>
</dbReference>
<dbReference type="Pfam" id="PF00076">
    <property type="entry name" value="RRM_1"/>
    <property type="match status" value="2"/>
</dbReference>
<keyword evidence="18" id="KW-1185">Reference proteome</keyword>
<proteinExistence type="predicted"/>
<sequence length="382" mass="39866">MIVENKRKSDDLLESSLSKTKRIDKQKCSDLIVLGLPWKTTESELRQYFEGYGEVLMAQVKKDPKTGNSKGFGFIRFATYDAQTRVLSQRHMIDGRWCDVKIPNSKDSVHQAQVPCKVFVGRCTEDMTAEDLREYFAKFGEVTDVFIPKPFRAFAFVTFADPEMAQSLCGEDHIIKGISVHVSSAAPKTDPSRGPWGRGPGRVDLGIRGGQWAATPGANHGGRGDLPNLAALGNSLAGLSGGGPGPASQPGAGGSNPGGMGMGPLNLTGLPPSMSSAIAAAVLNQAGWGLFSNLGGQGGGGPSGDQGYQGYGSYGPPSGGGYQNQPPPPQSHSHGGGGGFMGWGGGATGDAPPPSHGGPSWTQAQPRPAPKPDAPAFRAYDM</sequence>
<evidence type="ECO:0000256" key="4">
    <source>
        <dbReference type="ARBA" id="ARBA00022491"/>
    </source>
</evidence>
<evidence type="ECO:0000256" key="7">
    <source>
        <dbReference type="ARBA" id="ARBA00022884"/>
    </source>
</evidence>
<keyword evidence="4" id="KW-0678">Repressor</keyword>
<dbReference type="OrthoDB" id="2020831at2759"/>
<evidence type="ECO:0000313" key="17">
    <source>
        <dbReference type="EMBL" id="CAD7246520.1"/>
    </source>
</evidence>
<evidence type="ECO:0000256" key="2">
    <source>
        <dbReference type="ARBA" id="ARBA00004173"/>
    </source>
</evidence>
<dbReference type="GO" id="GO:0003690">
    <property type="term" value="F:double-stranded DNA binding"/>
    <property type="evidence" value="ECO:0007669"/>
    <property type="project" value="UniProtKB-ARBA"/>
</dbReference>
<keyword evidence="8" id="KW-0805">Transcription regulation</keyword>
<feature type="compositionally biased region" description="Gly residues" evidence="15">
    <location>
        <begin position="334"/>
        <end position="348"/>
    </location>
</feature>
<evidence type="ECO:0000256" key="8">
    <source>
        <dbReference type="ARBA" id="ARBA00023015"/>
    </source>
</evidence>
<dbReference type="GO" id="GO:0000785">
    <property type="term" value="C:chromatin"/>
    <property type="evidence" value="ECO:0007669"/>
    <property type="project" value="TreeGrafter"/>
</dbReference>
<evidence type="ECO:0000256" key="12">
    <source>
        <dbReference type="ARBA" id="ARBA00023187"/>
    </source>
</evidence>
<dbReference type="InterPro" id="IPR012677">
    <property type="entry name" value="Nucleotide-bd_a/b_plait_sf"/>
</dbReference>
<dbReference type="FunFam" id="3.30.70.330:FF:000098">
    <property type="entry name" value="TAR DNA-binding protein 43"/>
    <property type="match status" value="1"/>
</dbReference>
<keyword evidence="5" id="KW-0507">mRNA processing</keyword>
<feature type="region of interest" description="Disordered" evidence="15">
    <location>
        <begin position="184"/>
        <end position="226"/>
    </location>
</feature>
<keyword evidence="11" id="KW-0804">Transcription</keyword>
<feature type="compositionally biased region" description="Gly residues" evidence="15">
    <location>
        <begin position="297"/>
        <end position="322"/>
    </location>
</feature>
<gene>
    <name evidence="17" type="ORF">DSTB1V02_LOCUS6369</name>
</gene>
<dbReference type="SUPFAM" id="SSF54928">
    <property type="entry name" value="RNA-binding domain, RBD"/>
    <property type="match status" value="2"/>
</dbReference>
<dbReference type="Proteomes" id="UP000677054">
    <property type="component" value="Unassembled WGS sequence"/>
</dbReference>
<evidence type="ECO:0000256" key="13">
    <source>
        <dbReference type="ARBA" id="ARBA00023242"/>
    </source>
</evidence>
<keyword evidence="10" id="KW-0496">Mitochondrion</keyword>
<dbReference type="GO" id="GO:0008380">
    <property type="term" value="P:RNA splicing"/>
    <property type="evidence" value="ECO:0007669"/>
    <property type="project" value="UniProtKB-KW"/>
</dbReference>
<evidence type="ECO:0000313" key="18">
    <source>
        <dbReference type="Proteomes" id="UP000677054"/>
    </source>
</evidence>
<protein>
    <recommendedName>
        <fullName evidence="3">TAR DNA-binding protein 43</fullName>
    </recommendedName>
</protein>
<organism evidence="17">
    <name type="scientific">Darwinula stevensoni</name>
    <dbReference type="NCBI Taxonomy" id="69355"/>
    <lineage>
        <taxon>Eukaryota</taxon>
        <taxon>Metazoa</taxon>
        <taxon>Ecdysozoa</taxon>
        <taxon>Arthropoda</taxon>
        <taxon>Crustacea</taxon>
        <taxon>Oligostraca</taxon>
        <taxon>Ostracoda</taxon>
        <taxon>Podocopa</taxon>
        <taxon>Podocopida</taxon>
        <taxon>Darwinulocopina</taxon>
        <taxon>Darwinuloidea</taxon>
        <taxon>Darwinulidae</taxon>
        <taxon>Darwinula</taxon>
    </lineage>
</organism>
<evidence type="ECO:0000256" key="11">
    <source>
        <dbReference type="ARBA" id="ARBA00023163"/>
    </source>
</evidence>
<evidence type="ECO:0000256" key="15">
    <source>
        <dbReference type="SAM" id="MobiDB-lite"/>
    </source>
</evidence>
<keyword evidence="9" id="KW-0238">DNA-binding</keyword>